<keyword evidence="3" id="KW-1185">Reference proteome</keyword>
<dbReference type="EMBL" id="FNSV01000005">
    <property type="protein sequence ID" value="SEB70330.1"/>
    <property type="molecule type" value="Genomic_DNA"/>
</dbReference>
<dbReference type="RefSeq" id="WP_016881827.1">
    <property type="nucleotide sequence ID" value="NZ_FNSV01000005.1"/>
</dbReference>
<dbReference type="AlphaFoldDB" id="A0A1H4LHZ2"/>
<feature type="region of interest" description="Disordered" evidence="1">
    <location>
        <begin position="30"/>
        <end position="51"/>
    </location>
</feature>
<dbReference type="Proteomes" id="UP000183561">
    <property type="component" value="Unassembled WGS sequence"/>
</dbReference>
<name>A0A1H4LHZ2_9NOCA</name>
<protein>
    <submittedName>
        <fullName evidence="2">Uncharacterized protein</fullName>
    </submittedName>
</protein>
<organism evidence="2 3">
    <name type="scientific">Rhodococcus koreensis</name>
    <dbReference type="NCBI Taxonomy" id="99653"/>
    <lineage>
        <taxon>Bacteria</taxon>
        <taxon>Bacillati</taxon>
        <taxon>Actinomycetota</taxon>
        <taxon>Actinomycetes</taxon>
        <taxon>Mycobacteriales</taxon>
        <taxon>Nocardiaceae</taxon>
        <taxon>Rhodococcus</taxon>
    </lineage>
</organism>
<accession>A0A1H4LHZ2</accession>
<sequence length="51" mass="5301">MSVTAHRTSTVGVRTAALSTAEIKARIAAMFADEPTDDPDPGSPTMRGTPN</sequence>
<gene>
    <name evidence="2" type="ORF">SAMN04490239_1298</name>
</gene>
<evidence type="ECO:0000313" key="3">
    <source>
        <dbReference type="Proteomes" id="UP000183561"/>
    </source>
</evidence>
<proteinExistence type="predicted"/>
<evidence type="ECO:0000256" key="1">
    <source>
        <dbReference type="SAM" id="MobiDB-lite"/>
    </source>
</evidence>
<reference evidence="3" key="1">
    <citation type="submission" date="2016-10" db="EMBL/GenBank/DDBJ databases">
        <authorList>
            <person name="Varghese N."/>
            <person name="Submissions S."/>
        </authorList>
    </citation>
    <scope>NUCLEOTIDE SEQUENCE [LARGE SCALE GENOMIC DNA]</scope>
    <source>
        <strain evidence="3">DSM 44498</strain>
    </source>
</reference>
<evidence type="ECO:0000313" key="2">
    <source>
        <dbReference type="EMBL" id="SEB70330.1"/>
    </source>
</evidence>